<dbReference type="KEGG" id="mik:FOE78_02545"/>
<dbReference type="Proteomes" id="UP000319263">
    <property type="component" value="Chromosome"/>
</dbReference>
<dbReference type="PROSITE" id="PS51704">
    <property type="entry name" value="GP_PDE"/>
    <property type="match status" value="1"/>
</dbReference>
<protein>
    <submittedName>
        <fullName evidence="2">Glycerophosphodiester phosphodiesterase</fullName>
    </submittedName>
</protein>
<gene>
    <name evidence="2" type="ORF">FOE78_02545</name>
</gene>
<dbReference type="InterPro" id="IPR017946">
    <property type="entry name" value="PLC-like_Pdiesterase_TIM-brl"/>
</dbReference>
<dbReference type="SUPFAM" id="SSF51695">
    <property type="entry name" value="PLC-like phosphodiesterases"/>
    <property type="match status" value="1"/>
</dbReference>
<dbReference type="InterPro" id="IPR030395">
    <property type="entry name" value="GP_PDE_dom"/>
</dbReference>
<proteinExistence type="predicted"/>
<keyword evidence="3" id="KW-1185">Reference proteome</keyword>
<dbReference type="PANTHER" id="PTHR46211">
    <property type="entry name" value="GLYCEROPHOSPHORYL DIESTER PHOSPHODIESTERASE"/>
    <property type="match status" value="1"/>
</dbReference>
<dbReference type="Gene3D" id="3.20.20.190">
    <property type="entry name" value="Phosphatidylinositol (PI) phosphodiesterase"/>
    <property type="match status" value="1"/>
</dbReference>
<sequence>MGHVTSAAGQFIEESGLKIFAHRGFSGRYPESTPASYRAAIDYAEQTGIELGLECDVHFTADDQLVCLHDLTIDRTSDAEGPLYEWKLDDLRKIDFGSWFKENPSQEERSVTTLIELLDLIKDARDRGAKINLNLETKHPTPRGLDIEGRVTELLTERGWTGPDSPIRMITFFPDALIKIGEVLPDLQRTYLMSDLDRAPGGVLPEGVKIVGPDIEAVRQDPDFIARAHDQGNEVHLWTVNTPEDVEFCLEHGVEGMTTDFPDIVVDALMSSSVR</sequence>
<dbReference type="GO" id="GO:0006629">
    <property type="term" value="P:lipid metabolic process"/>
    <property type="evidence" value="ECO:0007669"/>
    <property type="project" value="InterPro"/>
</dbReference>
<feature type="domain" description="GP-PDE" evidence="1">
    <location>
        <begin position="17"/>
        <end position="269"/>
    </location>
</feature>
<evidence type="ECO:0000259" key="1">
    <source>
        <dbReference type="PROSITE" id="PS51704"/>
    </source>
</evidence>
<reference evidence="2 3" key="1">
    <citation type="submission" date="2019-07" db="EMBL/GenBank/DDBJ databases">
        <title>Microlunatus dokdonensis sp. nov. isolated from the rhizospheric soil of the wild plant Elymus tsukushiensis.</title>
        <authorList>
            <person name="Ghim S.-Y."/>
            <person name="Hwang Y.-J."/>
            <person name="Son J.-S."/>
            <person name="Shin J.-H."/>
        </authorList>
    </citation>
    <scope>NUCLEOTIDE SEQUENCE [LARGE SCALE GENOMIC DNA]</scope>
    <source>
        <strain evidence="2 3">KUDC0627</strain>
    </source>
</reference>
<dbReference type="GO" id="GO:0008081">
    <property type="term" value="F:phosphoric diester hydrolase activity"/>
    <property type="evidence" value="ECO:0007669"/>
    <property type="project" value="InterPro"/>
</dbReference>
<dbReference type="Pfam" id="PF03009">
    <property type="entry name" value="GDPD"/>
    <property type="match status" value="1"/>
</dbReference>
<dbReference type="AlphaFoldDB" id="A0A516PVG6"/>
<evidence type="ECO:0000313" key="2">
    <source>
        <dbReference type="EMBL" id="QDP94941.1"/>
    </source>
</evidence>
<evidence type="ECO:0000313" key="3">
    <source>
        <dbReference type="Proteomes" id="UP000319263"/>
    </source>
</evidence>
<accession>A0A516PVG6</accession>
<dbReference type="EMBL" id="CP041692">
    <property type="protein sequence ID" value="QDP94941.1"/>
    <property type="molecule type" value="Genomic_DNA"/>
</dbReference>
<dbReference type="OrthoDB" id="9758957at2"/>
<dbReference type="PANTHER" id="PTHR46211:SF13">
    <property type="entry name" value="GLYCEROPHOSPHODIESTER PHOSPHODIESTERASE 1-RELATED"/>
    <property type="match status" value="1"/>
</dbReference>
<name>A0A516PVG6_9ACTN</name>
<organism evidence="2 3">
    <name type="scientific">Microlunatus elymi</name>
    <dbReference type="NCBI Taxonomy" id="2596828"/>
    <lineage>
        <taxon>Bacteria</taxon>
        <taxon>Bacillati</taxon>
        <taxon>Actinomycetota</taxon>
        <taxon>Actinomycetes</taxon>
        <taxon>Propionibacteriales</taxon>
        <taxon>Propionibacteriaceae</taxon>
        <taxon>Microlunatus</taxon>
    </lineage>
</organism>